<proteinExistence type="inferred from homology"/>
<organism evidence="3 4">
    <name type="scientific">Paraburkholderia eburnea</name>
    <dbReference type="NCBI Taxonomy" id="1189126"/>
    <lineage>
        <taxon>Bacteria</taxon>
        <taxon>Pseudomonadati</taxon>
        <taxon>Pseudomonadota</taxon>
        <taxon>Betaproteobacteria</taxon>
        <taxon>Burkholderiales</taxon>
        <taxon>Burkholderiaceae</taxon>
        <taxon>Paraburkholderia</taxon>
    </lineage>
</organism>
<protein>
    <recommendedName>
        <fullName evidence="2">Peptidase S8/S53 domain-containing protein</fullName>
    </recommendedName>
</protein>
<feature type="active site" description="Charge relay system" evidence="1">
    <location>
        <position position="182"/>
    </location>
</feature>
<keyword evidence="1" id="KW-0378">Hydrolase</keyword>
<name>A0A2S4MEL4_9BURK</name>
<dbReference type="InterPro" id="IPR036852">
    <property type="entry name" value="Peptidase_S8/S53_dom_sf"/>
</dbReference>
<dbReference type="RefSeq" id="WP_103704257.1">
    <property type="nucleotide sequence ID" value="NZ_PQGA01000004.1"/>
</dbReference>
<evidence type="ECO:0000259" key="2">
    <source>
        <dbReference type="Pfam" id="PF00082"/>
    </source>
</evidence>
<reference evidence="3 4" key="1">
    <citation type="submission" date="2018-01" db="EMBL/GenBank/DDBJ databases">
        <title>Genomic Encyclopedia of Type Strains, Phase III (KMG-III): the genomes of soil and plant-associated and newly described type strains.</title>
        <authorList>
            <person name="Whitman W."/>
        </authorList>
    </citation>
    <scope>NUCLEOTIDE SEQUENCE [LARGE SCALE GENOMIC DNA]</scope>
    <source>
        <strain evidence="3 4">JCM 18070</strain>
    </source>
</reference>
<sequence>MSTELRVGIVDSGYRADQSVHVHSAAAFVLDDDMRVHRRDAVADQLGHGGAVLERIAFSAPDARFCVAQVFRERAATTPLQIAEAMRWLVGQGVRIINLSLGVRADRAALREACAFAVDAGVVVCAASPAQGDPVFPSSYPGVVRVTGDARCDASQWSWLDSAQAEFGALVRSVGCAQAGASIATAALSGHAAAWLLRHPDADRDALLAWLRSHAAFIGVERRTHAS</sequence>
<dbReference type="GO" id="GO:0004252">
    <property type="term" value="F:serine-type endopeptidase activity"/>
    <property type="evidence" value="ECO:0007669"/>
    <property type="project" value="UniProtKB-UniRule"/>
</dbReference>
<accession>A0A2S4MEL4</accession>
<dbReference type="GO" id="GO:0006508">
    <property type="term" value="P:proteolysis"/>
    <property type="evidence" value="ECO:0007669"/>
    <property type="project" value="UniProtKB-KW"/>
</dbReference>
<dbReference type="SUPFAM" id="SSF52743">
    <property type="entry name" value="Subtilisin-like"/>
    <property type="match status" value="1"/>
</dbReference>
<evidence type="ECO:0000313" key="4">
    <source>
        <dbReference type="Proteomes" id="UP000237381"/>
    </source>
</evidence>
<dbReference type="Gene3D" id="3.40.50.200">
    <property type="entry name" value="Peptidase S8/S53 domain"/>
    <property type="match status" value="1"/>
</dbReference>
<feature type="active site" description="Charge relay system" evidence="1">
    <location>
        <position position="48"/>
    </location>
</feature>
<keyword evidence="1" id="KW-0645">Protease</keyword>
<comment type="similarity">
    <text evidence="1">Belongs to the peptidase S8 family.</text>
</comment>
<evidence type="ECO:0000256" key="1">
    <source>
        <dbReference type="PROSITE-ProRule" id="PRU01240"/>
    </source>
</evidence>
<dbReference type="Proteomes" id="UP000237381">
    <property type="component" value="Unassembled WGS sequence"/>
</dbReference>
<evidence type="ECO:0000313" key="3">
    <source>
        <dbReference type="EMBL" id="POR52857.1"/>
    </source>
</evidence>
<dbReference type="PROSITE" id="PS51892">
    <property type="entry name" value="SUBTILASE"/>
    <property type="match status" value="1"/>
</dbReference>
<keyword evidence="4" id="KW-1185">Reference proteome</keyword>
<dbReference type="EMBL" id="PQGA01000004">
    <property type="protein sequence ID" value="POR52857.1"/>
    <property type="molecule type" value="Genomic_DNA"/>
</dbReference>
<keyword evidence="1" id="KW-0720">Serine protease</keyword>
<dbReference type="InterPro" id="IPR000209">
    <property type="entry name" value="Peptidase_S8/S53_dom"/>
</dbReference>
<dbReference type="Pfam" id="PF00082">
    <property type="entry name" value="Peptidase_S8"/>
    <property type="match status" value="1"/>
</dbReference>
<dbReference type="AlphaFoldDB" id="A0A2S4MEL4"/>
<feature type="domain" description="Peptidase S8/S53" evidence="2">
    <location>
        <begin position="6"/>
        <end position="215"/>
    </location>
</feature>
<gene>
    <name evidence="3" type="ORF">B0G62_104154</name>
</gene>
<feature type="active site" description="Charge relay system" evidence="1">
    <location>
        <position position="11"/>
    </location>
</feature>
<dbReference type="OrthoDB" id="9790784at2"/>
<comment type="caution">
    <text evidence="3">The sequence shown here is derived from an EMBL/GenBank/DDBJ whole genome shotgun (WGS) entry which is preliminary data.</text>
</comment>